<proteinExistence type="predicted"/>
<gene>
    <name evidence="1" type="ORF">LX69_02938</name>
</gene>
<dbReference type="RefSeq" id="WP_111446746.1">
    <property type="nucleotide sequence ID" value="NZ_QKZK01000032.1"/>
</dbReference>
<organism evidence="1 2">
    <name type="scientific">Breznakibacter xylanolyticus</name>
    <dbReference type="NCBI Taxonomy" id="990"/>
    <lineage>
        <taxon>Bacteria</taxon>
        <taxon>Pseudomonadati</taxon>
        <taxon>Bacteroidota</taxon>
        <taxon>Bacteroidia</taxon>
        <taxon>Marinilabiliales</taxon>
        <taxon>Marinilabiliaceae</taxon>
        <taxon>Breznakibacter</taxon>
    </lineage>
</organism>
<dbReference type="AlphaFoldDB" id="A0A2W7NGT3"/>
<dbReference type="Pfam" id="PF19781">
    <property type="entry name" value="DUF6266"/>
    <property type="match status" value="1"/>
</dbReference>
<reference evidence="1 2" key="1">
    <citation type="submission" date="2018-06" db="EMBL/GenBank/DDBJ databases">
        <title>Genomic Encyclopedia of Archaeal and Bacterial Type Strains, Phase II (KMG-II): from individual species to whole genera.</title>
        <authorList>
            <person name="Goeker M."/>
        </authorList>
    </citation>
    <scope>NUCLEOTIDE SEQUENCE [LARGE SCALE GENOMIC DNA]</scope>
    <source>
        <strain evidence="1 2">DSM 6779</strain>
    </source>
</reference>
<comment type="caution">
    <text evidence="1">The sequence shown here is derived from an EMBL/GenBank/DDBJ whole genome shotgun (WGS) entry which is preliminary data.</text>
</comment>
<evidence type="ECO:0000313" key="1">
    <source>
        <dbReference type="EMBL" id="PZX12346.1"/>
    </source>
</evidence>
<dbReference type="OrthoDB" id="822148at2"/>
<protein>
    <submittedName>
        <fullName evidence="1">Uncharacterized protein</fullName>
    </submittedName>
</protein>
<dbReference type="EMBL" id="QKZK01000032">
    <property type="protein sequence ID" value="PZX12346.1"/>
    <property type="molecule type" value="Genomic_DNA"/>
</dbReference>
<dbReference type="Proteomes" id="UP000249239">
    <property type="component" value="Unassembled WGS sequence"/>
</dbReference>
<accession>A0A2W7NGT3</accession>
<name>A0A2W7NGT3_9BACT</name>
<dbReference type="InterPro" id="IPR046233">
    <property type="entry name" value="DUF6266"/>
</dbReference>
<sequence length="148" mass="16308">MARLSSQNNIKGAIGNLIFYESQGQKLVRTKPSDVLNPQTPAQQQHRMRFSAASRFLKPFRDIVNETFTTFGGKKSGHSAAMSYNMGFSMKGGYPDVTIDLHQAIISYGNAVLPPGLSISKNEDLFELKWDTSAIDGAHAYDKVIPVL</sequence>
<evidence type="ECO:0000313" key="2">
    <source>
        <dbReference type="Proteomes" id="UP000249239"/>
    </source>
</evidence>
<keyword evidence="2" id="KW-1185">Reference proteome</keyword>